<dbReference type="InterPro" id="IPR023674">
    <property type="entry name" value="Ribosomal_uL1-like"/>
</dbReference>
<dbReference type="SUPFAM" id="SSF56808">
    <property type="entry name" value="Ribosomal protein L1"/>
    <property type="match status" value="1"/>
</dbReference>
<evidence type="ECO:0000313" key="5">
    <source>
        <dbReference type="Proteomes" id="UP000799779"/>
    </source>
</evidence>
<evidence type="ECO:0000313" key="4">
    <source>
        <dbReference type="EMBL" id="KAF1998164.1"/>
    </source>
</evidence>
<organism evidence="4 5">
    <name type="scientific">Amniculicola lignicola CBS 123094</name>
    <dbReference type="NCBI Taxonomy" id="1392246"/>
    <lineage>
        <taxon>Eukaryota</taxon>
        <taxon>Fungi</taxon>
        <taxon>Dikarya</taxon>
        <taxon>Ascomycota</taxon>
        <taxon>Pezizomycotina</taxon>
        <taxon>Dothideomycetes</taxon>
        <taxon>Pleosporomycetidae</taxon>
        <taxon>Pleosporales</taxon>
        <taxon>Amniculicolaceae</taxon>
        <taxon>Amniculicola</taxon>
    </lineage>
</organism>
<dbReference type="InterPro" id="IPR016095">
    <property type="entry name" value="Ribosomal_uL1_3-a/b-sand"/>
</dbReference>
<reference evidence="4" key="1">
    <citation type="journal article" date="2020" name="Stud. Mycol.">
        <title>101 Dothideomycetes genomes: a test case for predicting lifestyles and emergence of pathogens.</title>
        <authorList>
            <person name="Haridas S."/>
            <person name="Albert R."/>
            <person name="Binder M."/>
            <person name="Bloem J."/>
            <person name="Labutti K."/>
            <person name="Salamov A."/>
            <person name="Andreopoulos B."/>
            <person name="Baker S."/>
            <person name="Barry K."/>
            <person name="Bills G."/>
            <person name="Bluhm B."/>
            <person name="Cannon C."/>
            <person name="Castanera R."/>
            <person name="Culley D."/>
            <person name="Daum C."/>
            <person name="Ezra D."/>
            <person name="Gonzalez J."/>
            <person name="Henrissat B."/>
            <person name="Kuo A."/>
            <person name="Liang C."/>
            <person name="Lipzen A."/>
            <person name="Lutzoni F."/>
            <person name="Magnuson J."/>
            <person name="Mondo S."/>
            <person name="Nolan M."/>
            <person name="Ohm R."/>
            <person name="Pangilinan J."/>
            <person name="Park H.-J."/>
            <person name="Ramirez L."/>
            <person name="Alfaro M."/>
            <person name="Sun H."/>
            <person name="Tritt A."/>
            <person name="Yoshinaga Y."/>
            <person name="Zwiers L.-H."/>
            <person name="Turgeon B."/>
            <person name="Goodwin S."/>
            <person name="Spatafora J."/>
            <person name="Crous P."/>
            <person name="Grigoriev I."/>
        </authorList>
    </citation>
    <scope>NUCLEOTIDE SEQUENCE</scope>
    <source>
        <strain evidence="4">CBS 123094</strain>
    </source>
</reference>
<accession>A0A6A5WB78</accession>
<protein>
    <submittedName>
        <fullName evidence="4">Ribosomal protein L1</fullName>
    </submittedName>
</protein>
<comment type="similarity">
    <text evidence="1">Belongs to the universal ribosomal protein uL1 family.</text>
</comment>
<keyword evidence="3" id="KW-0687">Ribonucleoprotein</keyword>
<dbReference type="Gene3D" id="3.30.190.20">
    <property type="match status" value="1"/>
</dbReference>
<evidence type="ECO:0000256" key="3">
    <source>
        <dbReference type="ARBA" id="ARBA00023274"/>
    </source>
</evidence>
<keyword evidence="5" id="KW-1185">Reference proteome</keyword>
<dbReference type="Gene3D" id="3.40.50.790">
    <property type="match status" value="1"/>
</dbReference>
<evidence type="ECO:0000256" key="2">
    <source>
        <dbReference type="ARBA" id="ARBA00022980"/>
    </source>
</evidence>
<dbReference type="GO" id="GO:0005762">
    <property type="term" value="C:mitochondrial large ribosomal subunit"/>
    <property type="evidence" value="ECO:0007669"/>
    <property type="project" value="TreeGrafter"/>
</dbReference>
<dbReference type="Proteomes" id="UP000799779">
    <property type="component" value="Unassembled WGS sequence"/>
</dbReference>
<dbReference type="CDD" id="cd00403">
    <property type="entry name" value="Ribosomal_L1"/>
    <property type="match status" value="1"/>
</dbReference>
<evidence type="ECO:0000256" key="1">
    <source>
        <dbReference type="ARBA" id="ARBA00010531"/>
    </source>
</evidence>
<dbReference type="PANTHER" id="PTHR36427">
    <property type="entry name" value="54S RIBOSOMAL PROTEIN L1, MITOCHONDRIAL"/>
    <property type="match status" value="1"/>
</dbReference>
<dbReference type="OrthoDB" id="1747252at2759"/>
<dbReference type="FunFam" id="3.40.50.790:FF:000001">
    <property type="entry name" value="50S ribosomal protein L1"/>
    <property type="match status" value="1"/>
</dbReference>
<keyword evidence="2 4" id="KW-0689">Ribosomal protein</keyword>
<name>A0A6A5WB78_9PLEO</name>
<dbReference type="GO" id="GO:0003735">
    <property type="term" value="F:structural constituent of ribosome"/>
    <property type="evidence" value="ECO:0007669"/>
    <property type="project" value="TreeGrafter"/>
</dbReference>
<sequence>MAHARSFIPPFTRLATCSIAIPKRELPRFAVLPLQSIRCASTKTPPPKKKKKTRNTFIQYDLKEMQQFSLVDAMQYIRAFEVGRDPSSAKYEMHVRLRTLKNGPVVRNRLRLPHAVNTDIRICVICPPDSAIAAEARSAGATLVGEDEIFAQVKEGIVNFDRCICHADSLAKMNKAGLGRILGPRGLLPSTKTGTVVTNVGKTVKNMAGGSEYRERMGVVRMAVGQLGFTPDQLRENVKAFLDEIKKDMGQMSDRISKEIHEVVLSSTQSPGFSLSGEFKAPNSIATKELGTPL</sequence>
<proteinExistence type="inferred from homology"/>
<dbReference type="PANTHER" id="PTHR36427:SF3">
    <property type="entry name" value="LARGE RIBOSOMAL SUBUNIT PROTEIN UL1M"/>
    <property type="match status" value="1"/>
</dbReference>
<dbReference type="Pfam" id="PF00687">
    <property type="entry name" value="Ribosomal_L1"/>
    <property type="match status" value="1"/>
</dbReference>
<dbReference type="AlphaFoldDB" id="A0A6A5WB78"/>
<dbReference type="EMBL" id="ML977606">
    <property type="protein sequence ID" value="KAF1998164.1"/>
    <property type="molecule type" value="Genomic_DNA"/>
</dbReference>
<gene>
    <name evidence="4" type="ORF">P154DRAFT_524266</name>
</gene>
<dbReference type="InterPro" id="IPR028364">
    <property type="entry name" value="Ribosomal_uL1/biogenesis"/>
</dbReference>